<organism evidence="1 2">
    <name type="scientific">Camelimonas lactis</name>
    <dbReference type="NCBI Taxonomy" id="659006"/>
    <lineage>
        <taxon>Bacteria</taxon>
        <taxon>Pseudomonadati</taxon>
        <taxon>Pseudomonadota</taxon>
        <taxon>Alphaproteobacteria</taxon>
        <taxon>Hyphomicrobiales</taxon>
        <taxon>Chelatococcaceae</taxon>
        <taxon>Camelimonas</taxon>
    </lineage>
</organism>
<dbReference type="OrthoDB" id="2081253at2"/>
<protein>
    <submittedName>
        <fullName evidence="1">Phage gpG-like protein</fullName>
    </submittedName>
</protein>
<dbReference type="Proteomes" id="UP000294881">
    <property type="component" value="Unassembled WGS sequence"/>
</dbReference>
<name>A0A4R2GW15_9HYPH</name>
<accession>A0A4R2GW15</accession>
<reference evidence="1 2" key="1">
    <citation type="submission" date="2019-03" db="EMBL/GenBank/DDBJ databases">
        <title>Genomic Encyclopedia of Type Strains, Phase IV (KMG-IV): sequencing the most valuable type-strain genomes for metagenomic binning, comparative biology and taxonomic classification.</title>
        <authorList>
            <person name="Goeker M."/>
        </authorList>
    </citation>
    <scope>NUCLEOTIDE SEQUENCE [LARGE SCALE GENOMIC DNA]</scope>
    <source>
        <strain evidence="1 2">DSM 22958</strain>
    </source>
</reference>
<comment type="caution">
    <text evidence="1">The sequence shown here is derived from an EMBL/GenBank/DDBJ whole genome shotgun (WGS) entry which is preliminary data.</text>
</comment>
<proteinExistence type="predicted"/>
<gene>
    <name evidence="1" type="ORF">EV666_102169</name>
</gene>
<dbReference type="RefSeq" id="WP_132003318.1">
    <property type="nucleotide sequence ID" value="NZ_JBHUNN010000002.1"/>
</dbReference>
<dbReference type="AlphaFoldDB" id="A0A4R2GW15"/>
<keyword evidence="2" id="KW-1185">Reference proteome</keyword>
<evidence type="ECO:0000313" key="1">
    <source>
        <dbReference type="EMBL" id="TCO15191.1"/>
    </source>
</evidence>
<dbReference type="EMBL" id="SLWL01000002">
    <property type="protein sequence ID" value="TCO15191.1"/>
    <property type="molecule type" value="Genomic_DNA"/>
</dbReference>
<sequence>MIIPITIKFDPDSPGFLQFEKLTGKIETIAPGLLKNIGDALLATTADRFDSQTAPDGSKWAPLKPLTVMIRGSATPILRVSGELKDSVTRQVEGWSLRIGPNKVYAAAQQFGATIEGSPLRIPLGKAAKGPAGNKRGAVFVQSVTLTPRPYIGVGPEDERAIQETSEDWFALDG</sequence>
<dbReference type="Pfam" id="PF05069">
    <property type="entry name" value="Phage_tail_S"/>
    <property type="match status" value="1"/>
</dbReference>
<evidence type="ECO:0000313" key="2">
    <source>
        <dbReference type="Proteomes" id="UP000294881"/>
    </source>
</evidence>
<dbReference type="InterPro" id="IPR006522">
    <property type="entry name" value="Phage_virion_morphogenesis"/>
</dbReference>